<evidence type="ECO:0000313" key="15">
    <source>
        <dbReference type="EMBL" id="CAK9209612.1"/>
    </source>
</evidence>
<dbReference type="PROSITE" id="PS00916">
    <property type="entry name" value="PI3_4_KINASE_2"/>
    <property type="match status" value="1"/>
</dbReference>
<evidence type="ECO:0000256" key="7">
    <source>
        <dbReference type="ARBA" id="ARBA00022777"/>
    </source>
</evidence>
<feature type="region of interest" description="Disordered" evidence="11">
    <location>
        <begin position="1908"/>
        <end position="1955"/>
    </location>
</feature>
<feature type="domain" description="PI3K/PI4K catalytic" evidence="12">
    <location>
        <begin position="2777"/>
        <end position="3088"/>
    </location>
</feature>
<dbReference type="Pfam" id="PF02260">
    <property type="entry name" value="FATC"/>
    <property type="match status" value="1"/>
</dbReference>
<dbReference type="PROSITE" id="PS51190">
    <property type="entry name" value="FATC"/>
    <property type="match status" value="1"/>
</dbReference>
<dbReference type="InterPro" id="IPR003151">
    <property type="entry name" value="PIK-rel_kinase_FAT"/>
</dbReference>
<keyword evidence="3" id="KW-0723">Serine/threonine-protein kinase</keyword>
<evidence type="ECO:0000256" key="1">
    <source>
        <dbReference type="ARBA" id="ARBA00004123"/>
    </source>
</evidence>
<evidence type="ECO:0000256" key="9">
    <source>
        <dbReference type="ARBA" id="ARBA00023242"/>
    </source>
</evidence>
<proteinExistence type="predicted"/>
<dbReference type="SMART" id="SM01343">
    <property type="entry name" value="FATC"/>
    <property type="match status" value="1"/>
</dbReference>
<evidence type="ECO:0000256" key="4">
    <source>
        <dbReference type="ARBA" id="ARBA00022679"/>
    </source>
</evidence>
<evidence type="ECO:0000256" key="8">
    <source>
        <dbReference type="ARBA" id="ARBA00022840"/>
    </source>
</evidence>
<keyword evidence="4" id="KW-0808">Transferase</keyword>
<dbReference type="SUPFAM" id="SSF56112">
    <property type="entry name" value="Protein kinase-like (PK-like)"/>
    <property type="match status" value="1"/>
</dbReference>
<dbReference type="EMBL" id="OZ019909">
    <property type="protein sequence ID" value="CAK9209612.1"/>
    <property type="molecule type" value="Genomic_DNA"/>
</dbReference>
<sequence length="3136" mass="350262">MVTVEDVEELNGKLLSERAKLREEGLKELSSYLDAVGGVSLCPLLDYQTGLLQPSDRIPSATWPGMLHALCQCIVSEVIASKKRGPKSALPKILRNFIQKAEDTGRSGKTHFLLRKMKKLFQHILDMLQAVPLFGSDYGHILRLLLPNVEYGLRMGKKIYNDLLHFYLEKAKEIAHGHAFEPSIAKEEAFRNMLTLLCLLQNPPGDLSPHVREEIVESFCEIFSLLRIEDRIAKKLVSALNAVLLMDGLNLGADVAKLHSSFRPFMVRTWLTTRDRELKDELVLYVRAQLKLQYIVMLDEGGVLEELMGLVEKELDQTGIAVAGMHRYGFDGGREEKLGSLSRSERGFLELAAATLYEVGKRNHSGKSQLHENKRRRKENVYSMIKDRISAGKTYWQGAFCLLIRNYGSQLPYCTMVDCLESIARNLERIICEGTNVRVFDAPVWTIRCLQELSTLAPLATSASSDALAKEQRRWQSIWELLLHWLPLLNNVPVMVEEMFRLLAILTATHLVPASSVSHDFWELQPFSEVPSGNLLYFTAAFFASAGSQTVTRGDTELRGKLLEWALTSLDSQEIVRTKGGSTAVEVVSPKLLCGALMALGAGFIPLPSSSQTSSQSSSYNAHYLIEELDHWSEIYAQHDRKQEAELDMLDRSLSIFSAPSNSTTHNRVAMAITRSNPLPRSSGDVLLQRLSELFLVKLNKVNQLKLPQLLHLCGVLSHCIFGVECSIQRRGQQLPDWCPKGRLWVGLVSLLETCHTLLEDWRNQMQQKELTAAIASKTSQTPILQMFTPATLSALSSFLAAPGRITLVESGGIAGKLDTTSGGGGGGAPLLGELLRTIFETVTLASEMAAKAKGTRVTADIATEEHDGGHQLLDADLDEVLDPAVGNTIDGKSALSKKGQNSGLYLQCMEVGLQMMTEIGFVLPDMTCGHLMKLFTATNAGKVRWDVMTSFCKLVSGSAMTHLADVVHTMEVLKEECQYEEAARNCLLTGINAVLVNLLGQERRSLDRVVHRDGMHKKTKKPIIPGQITSRLASLVVEVVDMGLLLWSTRAKFVLTASNFILLDPSAGQGLTDKLLVLLHDPEYRVRQLLAKRVTALFETWDGHHGMLQDVCANLGVKMVMVTEDKVVPATEVEHASQMLPTLTETAIMTLGEIAALSEKVEGEVIFMLCAHAASNPSQRPLVHAVLDMIAKRLNYPDCWKYMDYMMGGVLTRWVIARMPLPSLVEIREELRGKLEAKEFLDYCCPWLLSPLFLHEYTDELAWLAEAMSIPLPALVKQHFATIFAGLLPLHSCGTQAEQQRASAVLQGTMLVAAKLSEDERDKLIQRHMVSIVFSLFRLCSAAEKPVLPYYTKAAVISAVRTVVDGFLEIDQLSQEEGVVDKMQVFRPDRVFMLLLQIHYEIHGACHPRHRCHLLASLAAIVTVINKRAVVTSTCRYLIHILLQSIEVPELQEQCCVLLGVILDKLGSIPASESANILGDQLQAIVSRLVACITAANQQSGLKGSDIGGDPFGQHSDGSTEEDHKLANCTSLVVLLQRLTVEATDLLSPYIKELDPFPNLPYFEPMQALHTELCAGRSLADDFVQFVQRAPSLPPQLRLSSLRSLVNQLSARKGELYTKAKGNEYHGGSWRCSPEVVEAVWKLVQLCNDRDNLDMRDLAGTFLSAVGIGDPHAVVFHLPKKPEEKSNRLAAGVDIANATVTIDAQLGVSDNLVRQILQQIRGYLIDNNVHIIDLAAKTLKGLLSTEKGHRVLKSMSLQESAYLEVHSKGINLNLVEEILRSSKLESSRVAIAIDNPLLWQTTGESYDIWLCPLAYSLIEYSDDCILRLCQELVLQKAPLAELVFPHVLGNLAARFESSSEFCRKFSEQVEEHVFGERNNSTRSIQLFLGAMNCLRCCYITANMNHSSTAPSRGQDSKGEKSLGNGGETGTGSARKRRSDHGDAEKGGSEPGNQHHWIRSSWQKVYWLQIDYLSTARAAQCCGAYFTTVLYMENWCEETFGRLTLGEPDFSINDALPAHLELLLNVYTKINEPDGVYGVVRSHKVRSQLQLYEHEGNWSKAAESYDLLLRSQESMLGMRVSTTEQHVSGQRDWQLHQGLMKALQQMGCSLIANLYYTGLAQEGGIAKDSQFRELEYEAAWRAGKWDVNCFGPELTASGSSGGSTSSSSSSITSDRNAEYGFHSKLYSCLKSLVEGDPETFYPQLQQARQGIVTSIAHSSRESTQNVNPAIMKLQMLDSLSQAWEMRWRLSNPLNVASVPNMPQQVSQTVLAGPLIPSDAQVASFEAAWQENMKQMQLHYGLLEPYVSLRKVLFQVLNRHDYLPRHLLEFATLARKAGRPNLAGDAVHELKLLSCGRSGGRGSTPTTHYSSSAYEAPTNMFQISSAARVEEAKILWAQEQQGMAVNLVKYILQHSELEPADSAAIHCLTGKWLAETRSESFRVILDGYLKKAVGLVVEASKKKNGKPTTCNSERWMQQQCRTYYRLAHYADALYRSYEHRLTSSEWQAALQLRQHKARELEVMMKRLDVQKGNQRDYSMKIFEIRKQLELDNEEAQRMEVDKEQFLSIALESYCSCLLTGNKYNLRVVFRLVSLWFNLFSNQKVVDAMLETVNKVQSHKFIPLVYQIASRLGSSKDTPGPRSFQSALTCLLKKLAIEHPYHTMYQLLALSNGDRVKDNQRGKTSFVVDLEKKHAAEDLLMSLTTHHRQLLTQMKQMVEIYIRLAELETTKEDTNKKIAVPRDVRSIRQLELVPVITAPLPVDPGAKYPPGTFPYFKGMSDRITVMNGINAPKVIECMGSDGHKYRQLAKSGNDDLRQDAVMEQLFGLVNTLLQDNPETQKRRLGVRTYKVIPFTPSAGVLEWVDGTVPLLEYLLGSTRAGGAHGRYGAGDWTFMACREHMSTETDKRRAYQTVCSNFRPVLHNFFLERFAQAADWFEKRLAYTRSVATSSMVGYIVGLGDRHSMNILLDQASAEVVHIDLGVAFEQGLMLKTPERVPFRLTREIIDGMGVSGVEGIFRRCCEATLSVMRTNKEALLTIIEVFIYDPLYKWALSPLKALERQQEMVQSVDESEGIHDADMQAEGNQDAARALLRVKQKLDGYEEGEMRSLQGQVQQLIQDAQDPERLSHMFPGWGAWL</sequence>
<dbReference type="PANTHER" id="PTHR37079">
    <property type="entry name" value="SERINE/THREONINE-PROTEIN KINASE ATM"/>
    <property type="match status" value="1"/>
</dbReference>
<evidence type="ECO:0000259" key="13">
    <source>
        <dbReference type="PROSITE" id="PS51189"/>
    </source>
</evidence>
<organism evidence="15 16">
    <name type="scientific">Sphagnum troendelagicum</name>
    <dbReference type="NCBI Taxonomy" id="128251"/>
    <lineage>
        <taxon>Eukaryota</taxon>
        <taxon>Viridiplantae</taxon>
        <taxon>Streptophyta</taxon>
        <taxon>Embryophyta</taxon>
        <taxon>Bryophyta</taxon>
        <taxon>Sphagnophytina</taxon>
        <taxon>Sphagnopsida</taxon>
        <taxon>Sphagnales</taxon>
        <taxon>Sphagnaceae</taxon>
        <taxon>Sphagnum</taxon>
    </lineage>
</organism>
<keyword evidence="7" id="KW-0418">Kinase</keyword>
<keyword evidence="5" id="KW-0547">Nucleotide-binding</keyword>
<evidence type="ECO:0000256" key="5">
    <source>
        <dbReference type="ARBA" id="ARBA00022741"/>
    </source>
</evidence>
<protein>
    <recommendedName>
        <fullName evidence="2">non-specific serine/threonine protein kinase</fullName>
        <ecNumber evidence="2">2.7.11.1</ecNumber>
    </recommendedName>
</protein>
<dbReference type="PANTHER" id="PTHR37079:SF4">
    <property type="entry name" value="SERINE_THREONINE-PROTEIN KINASE ATM"/>
    <property type="match status" value="1"/>
</dbReference>
<dbReference type="InterPro" id="IPR003152">
    <property type="entry name" value="FATC_dom"/>
</dbReference>
<evidence type="ECO:0000256" key="6">
    <source>
        <dbReference type="ARBA" id="ARBA00022763"/>
    </source>
</evidence>
<dbReference type="InterPro" id="IPR016024">
    <property type="entry name" value="ARM-type_fold"/>
</dbReference>
<dbReference type="InterPro" id="IPR000403">
    <property type="entry name" value="PI3/4_kinase_cat_dom"/>
</dbReference>
<gene>
    <name evidence="15" type="ORF">CSSPTR1EN2_LOCUS9901</name>
</gene>
<dbReference type="PROSITE" id="PS00915">
    <property type="entry name" value="PI3_4_KINASE_1"/>
    <property type="match status" value="1"/>
</dbReference>
<dbReference type="CDD" id="cd05171">
    <property type="entry name" value="PIKKc_ATM"/>
    <property type="match status" value="1"/>
</dbReference>
<keyword evidence="8" id="KW-0067">ATP-binding</keyword>
<evidence type="ECO:0000259" key="12">
    <source>
        <dbReference type="PROSITE" id="PS50290"/>
    </source>
</evidence>
<evidence type="ECO:0000256" key="11">
    <source>
        <dbReference type="SAM" id="MobiDB-lite"/>
    </source>
</evidence>
<accession>A0ABP0U0D0</accession>
<evidence type="ECO:0000256" key="10">
    <source>
        <dbReference type="ARBA" id="ARBA00047899"/>
    </source>
</evidence>
<dbReference type="Gene3D" id="3.30.1010.10">
    <property type="entry name" value="Phosphatidylinositol 3-kinase Catalytic Subunit, Chain A, domain 4"/>
    <property type="match status" value="1"/>
</dbReference>
<dbReference type="PROSITE" id="PS51189">
    <property type="entry name" value="FAT"/>
    <property type="match status" value="1"/>
</dbReference>
<dbReference type="InterPro" id="IPR014009">
    <property type="entry name" value="PIK_FAT"/>
</dbReference>
<dbReference type="Gene3D" id="1.10.1070.11">
    <property type="entry name" value="Phosphatidylinositol 3-/4-kinase, catalytic domain"/>
    <property type="match status" value="1"/>
</dbReference>
<comment type="subcellular location">
    <subcellularLocation>
        <location evidence="1">Nucleus</location>
    </subcellularLocation>
</comment>
<dbReference type="SMART" id="SM00146">
    <property type="entry name" value="PI3Kc"/>
    <property type="match status" value="1"/>
</dbReference>
<dbReference type="PROSITE" id="PS50290">
    <property type="entry name" value="PI3_4_KINASE_3"/>
    <property type="match status" value="1"/>
</dbReference>
<keyword evidence="6" id="KW-0227">DNA damage</keyword>
<dbReference type="InterPro" id="IPR044107">
    <property type="entry name" value="PIKKc_ATM"/>
</dbReference>
<dbReference type="InterPro" id="IPR036940">
    <property type="entry name" value="PI3/4_kinase_cat_sf"/>
</dbReference>
<dbReference type="InterPro" id="IPR018936">
    <property type="entry name" value="PI3/4_kinase_CS"/>
</dbReference>
<feature type="domain" description="FAT" evidence="13">
    <location>
        <begin position="1974"/>
        <end position="2671"/>
    </location>
</feature>
<keyword evidence="9" id="KW-0539">Nucleus</keyword>
<dbReference type="SUPFAM" id="SSF48371">
    <property type="entry name" value="ARM repeat"/>
    <property type="match status" value="1"/>
</dbReference>
<reference evidence="15" key="1">
    <citation type="submission" date="2024-02" db="EMBL/GenBank/DDBJ databases">
        <authorList>
            <consortium name="ELIXIR-Norway"/>
            <consortium name="Elixir Norway"/>
        </authorList>
    </citation>
    <scope>NUCLEOTIDE SEQUENCE</scope>
</reference>
<dbReference type="Proteomes" id="UP001497512">
    <property type="component" value="Chromosome 17"/>
</dbReference>
<keyword evidence="16" id="KW-1185">Reference proteome</keyword>
<dbReference type="Pfam" id="PF25360">
    <property type="entry name" value="TPR_ATM"/>
    <property type="match status" value="1"/>
</dbReference>
<name>A0ABP0U0D0_9BRYO</name>
<dbReference type="EC" id="2.7.11.1" evidence="2"/>
<feature type="domain" description="FATC" evidence="14">
    <location>
        <begin position="3104"/>
        <end position="3136"/>
    </location>
</feature>
<dbReference type="InterPro" id="IPR038980">
    <property type="entry name" value="ATM_plant"/>
</dbReference>
<evidence type="ECO:0000313" key="16">
    <source>
        <dbReference type="Proteomes" id="UP001497512"/>
    </source>
</evidence>
<evidence type="ECO:0000256" key="2">
    <source>
        <dbReference type="ARBA" id="ARBA00012513"/>
    </source>
</evidence>
<comment type="catalytic activity">
    <reaction evidence="10">
        <text>L-threonyl-[protein] + ATP = O-phospho-L-threonyl-[protein] + ADP + H(+)</text>
        <dbReference type="Rhea" id="RHEA:46608"/>
        <dbReference type="Rhea" id="RHEA-COMP:11060"/>
        <dbReference type="Rhea" id="RHEA-COMP:11605"/>
        <dbReference type="ChEBI" id="CHEBI:15378"/>
        <dbReference type="ChEBI" id="CHEBI:30013"/>
        <dbReference type="ChEBI" id="CHEBI:30616"/>
        <dbReference type="ChEBI" id="CHEBI:61977"/>
        <dbReference type="ChEBI" id="CHEBI:456216"/>
        <dbReference type="EC" id="2.7.11.1"/>
    </reaction>
</comment>
<evidence type="ECO:0000259" key="14">
    <source>
        <dbReference type="PROSITE" id="PS51190"/>
    </source>
</evidence>
<dbReference type="InterPro" id="IPR057445">
    <property type="entry name" value="ATM_TPR"/>
</dbReference>
<dbReference type="InterPro" id="IPR011009">
    <property type="entry name" value="Kinase-like_dom_sf"/>
</dbReference>
<evidence type="ECO:0000256" key="3">
    <source>
        <dbReference type="ARBA" id="ARBA00022527"/>
    </source>
</evidence>
<dbReference type="Pfam" id="PF00454">
    <property type="entry name" value="PI3_PI4_kinase"/>
    <property type="match status" value="1"/>
</dbReference>
<dbReference type="Pfam" id="PF02259">
    <property type="entry name" value="FAT"/>
    <property type="match status" value="1"/>
</dbReference>